<dbReference type="Gene3D" id="3.40.50.1820">
    <property type="entry name" value="alpha/beta hydrolase"/>
    <property type="match status" value="1"/>
</dbReference>
<dbReference type="InterPro" id="IPR000073">
    <property type="entry name" value="AB_hydrolase_1"/>
</dbReference>
<dbReference type="EMBL" id="KB445564">
    <property type="protein sequence ID" value="EMC91210.1"/>
    <property type="molecule type" value="Genomic_DNA"/>
</dbReference>
<accession>M2MY51</accession>
<dbReference type="GeneID" id="19108112"/>
<dbReference type="KEGG" id="bcom:BAUCODRAFT_127124"/>
<feature type="domain" description="AB hydrolase-1" evidence="4">
    <location>
        <begin position="122"/>
        <end position="182"/>
    </location>
</feature>
<comment type="similarity">
    <text evidence="2">Belongs to the AB hydrolase superfamily. FUS2 hydrolase family.</text>
</comment>
<dbReference type="InterPro" id="IPR029058">
    <property type="entry name" value="AB_hydrolase_fold"/>
</dbReference>
<evidence type="ECO:0000259" key="4">
    <source>
        <dbReference type="Pfam" id="PF00561"/>
    </source>
</evidence>
<dbReference type="SUPFAM" id="SSF53474">
    <property type="entry name" value="alpha/beta-Hydrolases"/>
    <property type="match status" value="1"/>
</dbReference>
<keyword evidence="1" id="KW-0378">Hydrolase</keyword>
<dbReference type="RefSeq" id="XP_007681637.1">
    <property type="nucleotide sequence ID" value="XM_007683447.1"/>
</dbReference>
<dbReference type="PANTHER" id="PTHR22946">
    <property type="entry name" value="DIENELACTONE HYDROLASE DOMAIN-CONTAINING PROTEIN-RELATED"/>
    <property type="match status" value="1"/>
</dbReference>
<proteinExistence type="inferred from homology"/>
<sequence>MTSQQAKQQLPGLSRPDTPLDKPLQPSAFPSSVDHAPGTKPQCQVERLHIKVEDGPDGKVTGFLHSPSPYRPGQHSKTAAVLLSGAGGGVVGPSSMYLSMADKLASLPNQAVLALRLDYRYPARNKYCVPDVKAAVDFLQREKQIEKVVLVGWSFGSAPVFTFAAQDQRCSAAAVVAPQTAETEGMYKMPPRPVLLCHGTGDRTLSHSCSKRLQGMYRDADAAGKGVVKLMLFDGDDHALTKNAVEAERLITEFIMRRAGVELSEEAVKKAGEQLLPASKEEKVELMKKGGDLKGPESVD</sequence>
<dbReference type="InterPro" id="IPR050261">
    <property type="entry name" value="FrsA_esterase"/>
</dbReference>
<keyword evidence="6" id="KW-1185">Reference proteome</keyword>
<evidence type="ECO:0000256" key="2">
    <source>
        <dbReference type="ARBA" id="ARBA00038115"/>
    </source>
</evidence>
<name>M2MY51_BAUPA</name>
<evidence type="ECO:0000256" key="1">
    <source>
        <dbReference type="ARBA" id="ARBA00022801"/>
    </source>
</evidence>
<dbReference type="OrthoDB" id="2498029at2759"/>
<organism evidence="5 6">
    <name type="scientific">Baudoinia panamericana (strain UAMH 10762)</name>
    <name type="common">Angels' share fungus</name>
    <name type="synonym">Baudoinia compniacensis (strain UAMH 10762)</name>
    <dbReference type="NCBI Taxonomy" id="717646"/>
    <lineage>
        <taxon>Eukaryota</taxon>
        <taxon>Fungi</taxon>
        <taxon>Dikarya</taxon>
        <taxon>Ascomycota</taxon>
        <taxon>Pezizomycotina</taxon>
        <taxon>Dothideomycetes</taxon>
        <taxon>Dothideomycetidae</taxon>
        <taxon>Mycosphaerellales</taxon>
        <taxon>Teratosphaeriaceae</taxon>
        <taxon>Baudoinia</taxon>
    </lineage>
</organism>
<dbReference type="eggNOG" id="ENOG502S6DB">
    <property type="taxonomic scope" value="Eukaryota"/>
</dbReference>
<dbReference type="OMA" id="YPARNKY"/>
<reference evidence="5 6" key="1">
    <citation type="journal article" date="2012" name="PLoS Pathog.">
        <title>Diverse lifestyles and strategies of plant pathogenesis encoded in the genomes of eighteen Dothideomycetes fungi.</title>
        <authorList>
            <person name="Ohm R.A."/>
            <person name="Feau N."/>
            <person name="Henrissat B."/>
            <person name="Schoch C.L."/>
            <person name="Horwitz B.A."/>
            <person name="Barry K.W."/>
            <person name="Condon B.J."/>
            <person name="Copeland A.C."/>
            <person name="Dhillon B."/>
            <person name="Glaser F."/>
            <person name="Hesse C.N."/>
            <person name="Kosti I."/>
            <person name="LaButti K."/>
            <person name="Lindquist E.A."/>
            <person name="Lucas S."/>
            <person name="Salamov A.A."/>
            <person name="Bradshaw R.E."/>
            <person name="Ciuffetti L."/>
            <person name="Hamelin R.C."/>
            <person name="Kema G.H.J."/>
            <person name="Lawrence C."/>
            <person name="Scott J.A."/>
            <person name="Spatafora J.W."/>
            <person name="Turgeon B.G."/>
            <person name="de Wit P.J.G.M."/>
            <person name="Zhong S."/>
            <person name="Goodwin S.B."/>
            <person name="Grigoriev I.V."/>
        </authorList>
    </citation>
    <scope>NUCLEOTIDE SEQUENCE [LARGE SCALE GENOMIC DNA]</scope>
    <source>
        <strain evidence="5 6">UAMH 10762</strain>
    </source>
</reference>
<dbReference type="Proteomes" id="UP000011761">
    <property type="component" value="Unassembled WGS sequence"/>
</dbReference>
<dbReference type="GO" id="GO:0016788">
    <property type="term" value="F:hydrolase activity, acting on ester bonds"/>
    <property type="evidence" value="ECO:0007669"/>
    <property type="project" value="UniProtKB-ARBA"/>
</dbReference>
<evidence type="ECO:0000256" key="3">
    <source>
        <dbReference type="SAM" id="MobiDB-lite"/>
    </source>
</evidence>
<dbReference type="Pfam" id="PF00561">
    <property type="entry name" value="Abhydrolase_1"/>
    <property type="match status" value="1"/>
</dbReference>
<feature type="region of interest" description="Disordered" evidence="3">
    <location>
        <begin position="1"/>
        <end position="39"/>
    </location>
</feature>
<dbReference type="AlphaFoldDB" id="M2MY51"/>
<dbReference type="HOGENOM" id="CLU_061636_0_0_1"/>
<evidence type="ECO:0000313" key="5">
    <source>
        <dbReference type="EMBL" id="EMC91210.1"/>
    </source>
</evidence>
<dbReference type="PANTHER" id="PTHR22946:SF9">
    <property type="entry name" value="POLYKETIDE TRANSFERASE AF380"/>
    <property type="match status" value="1"/>
</dbReference>
<gene>
    <name evidence="5" type="ORF">BAUCODRAFT_127124</name>
</gene>
<evidence type="ECO:0000313" key="6">
    <source>
        <dbReference type="Proteomes" id="UP000011761"/>
    </source>
</evidence>
<protein>
    <recommendedName>
        <fullName evidence="4">AB hydrolase-1 domain-containing protein</fullName>
    </recommendedName>
</protein>